<dbReference type="PANTHER" id="PTHR31672:SF13">
    <property type="entry name" value="F-BOX PROTEIN CPR30-LIKE"/>
    <property type="match status" value="1"/>
</dbReference>
<dbReference type="EnsemblPlants" id="QL04p045513:mrna">
    <property type="protein sequence ID" value="QL04p045513:mrna:CDS:2"/>
    <property type="gene ID" value="QL04p045513"/>
</dbReference>
<evidence type="ECO:0000313" key="3">
    <source>
        <dbReference type="Proteomes" id="UP000594261"/>
    </source>
</evidence>
<dbReference type="Gene3D" id="1.20.1280.50">
    <property type="match status" value="1"/>
</dbReference>
<dbReference type="SUPFAM" id="SSF81383">
    <property type="entry name" value="F-box domain"/>
    <property type="match status" value="1"/>
</dbReference>
<dbReference type="InParanoid" id="A0A7N2LF64"/>
<accession>A0A7N2LF64</accession>
<reference evidence="2" key="2">
    <citation type="submission" date="2021-01" db="UniProtKB">
        <authorList>
            <consortium name="EnsemblPlants"/>
        </authorList>
    </citation>
    <scope>IDENTIFICATION</scope>
</reference>
<dbReference type="GeneID" id="115985295"/>
<dbReference type="SMART" id="SM00256">
    <property type="entry name" value="FBOX"/>
    <property type="match status" value="1"/>
</dbReference>
<evidence type="ECO:0000313" key="2">
    <source>
        <dbReference type="EnsemblPlants" id="QL04p045513:mrna:CDS:2"/>
    </source>
</evidence>
<evidence type="ECO:0000259" key="1">
    <source>
        <dbReference type="SMART" id="SM00256"/>
    </source>
</evidence>
<dbReference type="InterPro" id="IPR001810">
    <property type="entry name" value="F-box_dom"/>
</dbReference>
<dbReference type="OrthoDB" id="5314306at2759"/>
<dbReference type="Gramene" id="QL04p045513:mrna">
    <property type="protein sequence ID" value="QL04p045513:mrna:CDS:2"/>
    <property type="gene ID" value="QL04p045513"/>
</dbReference>
<dbReference type="AlphaFoldDB" id="A0A7N2LF64"/>
<dbReference type="Proteomes" id="UP000594261">
    <property type="component" value="Chromosome 4"/>
</dbReference>
<dbReference type="KEGG" id="qlo:115985295"/>
<dbReference type="EMBL" id="LRBV02000004">
    <property type="status" value="NOT_ANNOTATED_CDS"/>
    <property type="molecule type" value="Genomic_DNA"/>
</dbReference>
<gene>
    <name evidence="2" type="primary">LOC115985295</name>
</gene>
<dbReference type="OMA" id="RVACWIC"/>
<reference evidence="2 3" key="1">
    <citation type="journal article" date="2016" name="G3 (Bethesda)">
        <title>First Draft Assembly and Annotation of the Genome of a California Endemic Oak Quercus lobata Nee (Fagaceae).</title>
        <authorList>
            <person name="Sork V.L."/>
            <person name="Fitz-Gibbon S.T."/>
            <person name="Puiu D."/>
            <person name="Crepeau M."/>
            <person name="Gugger P.F."/>
            <person name="Sherman R."/>
            <person name="Stevens K."/>
            <person name="Langley C.H."/>
            <person name="Pellegrini M."/>
            <person name="Salzberg S.L."/>
        </authorList>
    </citation>
    <scope>NUCLEOTIDE SEQUENCE [LARGE SCALE GENOMIC DNA]</scope>
    <source>
        <strain evidence="2 3">cv. SW786</strain>
    </source>
</reference>
<keyword evidence="3" id="KW-1185">Reference proteome</keyword>
<dbReference type="RefSeq" id="XP_030964110.1">
    <property type="nucleotide sequence ID" value="XM_031108250.1"/>
</dbReference>
<feature type="domain" description="F-box" evidence="1">
    <location>
        <begin position="17"/>
        <end position="57"/>
    </location>
</feature>
<dbReference type="InterPro" id="IPR050796">
    <property type="entry name" value="SCF_F-box_component"/>
</dbReference>
<protein>
    <recommendedName>
        <fullName evidence="1">F-box domain-containing protein</fullName>
    </recommendedName>
</protein>
<dbReference type="InterPro" id="IPR017451">
    <property type="entry name" value="F-box-assoc_interact_dom"/>
</dbReference>
<name>A0A7N2LF64_QUELO</name>
<dbReference type="FunCoup" id="A0A7N2LF64">
    <property type="interactions" value="2"/>
</dbReference>
<proteinExistence type="predicted"/>
<dbReference type="Pfam" id="PF08268">
    <property type="entry name" value="FBA_3"/>
    <property type="match status" value="1"/>
</dbReference>
<sequence length="391" mass="44470">MSQMREPLILRCKNNHLPYDIVLNILGRLPVKSVARFRCVCKSWDSSITTPYFISTHLNHNNKDPYEDGNGYIIHMASWKARRVISFSTSMSSPSPPSLPPKTSICTVAYGHTFDKISEIEIPFDFSSNCTQMVGSCNGLLCLADSNNVIYLWNPSIRKFKKLPHTCFGNLNNVTLGFAYCSENNDYKVVMTSHSFLSTYEIGIYTLSSDSWRRVEISVTTNVTFCKGMLSPIPLVSGALHWMPYVKDEDIMAFDVNSEKFRKLAVPDVSIYELPLQRTCIASFRGKLAFIGRSGFQYSIWVMREYGVVESWNKLFVVPFERVACWICLTDYGSLMVGYENDPLERQGLTYALIDTETLEEKKDLDIQHPSYVATFMESLVLLDGSNVESY</sequence>
<dbReference type="PANTHER" id="PTHR31672">
    <property type="entry name" value="BNACNNG10540D PROTEIN"/>
    <property type="match status" value="1"/>
</dbReference>
<dbReference type="InterPro" id="IPR036047">
    <property type="entry name" value="F-box-like_dom_sf"/>
</dbReference>
<dbReference type="Pfam" id="PF00646">
    <property type="entry name" value="F-box"/>
    <property type="match status" value="1"/>
</dbReference>
<organism evidence="2 3">
    <name type="scientific">Quercus lobata</name>
    <name type="common">Valley oak</name>
    <dbReference type="NCBI Taxonomy" id="97700"/>
    <lineage>
        <taxon>Eukaryota</taxon>
        <taxon>Viridiplantae</taxon>
        <taxon>Streptophyta</taxon>
        <taxon>Embryophyta</taxon>
        <taxon>Tracheophyta</taxon>
        <taxon>Spermatophyta</taxon>
        <taxon>Magnoliopsida</taxon>
        <taxon>eudicotyledons</taxon>
        <taxon>Gunneridae</taxon>
        <taxon>Pentapetalae</taxon>
        <taxon>rosids</taxon>
        <taxon>fabids</taxon>
        <taxon>Fagales</taxon>
        <taxon>Fagaceae</taxon>
        <taxon>Quercus</taxon>
    </lineage>
</organism>
<dbReference type="InterPro" id="IPR013187">
    <property type="entry name" value="F-box-assoc_dom_typ3"/>
</dbReference>
<dbReference type="CDD" id="cd22157">
    <property type="entry name" value="F-box_AtFBW1-like"/>
    <property type="match status" value="1"/>
</dbReference>
<dbReference type="NCBIfam" id="TIGR01640">
    <property type="entry name" value="F_box_assoc_1"/>
    <property type="match status" value="1"/>
</dbReference>